<evidence type="ECO:0000256" key="1">
    <source>
        <dbReference type="SAM" id="MobiDB-lite"/>
    </source>
</evidence>
<dbReference type="GO" id="GO:0033897">
    <property type="term" value="F:ribonuclease T2 activity"/>
    <property type="evidence" value="ECO:0007669"/>
    <property type="project" value="InterPro"/>
</dbReference>
<dbReference type="SUPFAM" id="SSF55895">
    <property type="entry name" value="Ribonuclease Rh-like"/>
    <property type="match status" value="1"/>
</dbReference>
<feature type="compositionally biased region" description="Low complexity" evidence="1">
    <location>
        <begin position="121"/>
        <end position="135"/>
    </location>
</feature>
<organism evidence="2 3">
    <name type="scientific">Chaetomidium leptoderma</name>
    <dbReference type="NCBI Taxonomy" id="669021"/>
    <lineage>
        <taxon>Eukaryota</taxon>
        <taxon>Fungi</taxon>
        <taxon>Dikarya</taxon>
        <taxon>Ascomycota</taxon>
        <taxon>Pezizomycotina</taxon>
        <taxon>Sordariomycetes</taxon>
        <taxon>Sordariomycetidae</taxon>
        <taxon>Sordariales</taxon>
        <taxon>Chaetomiaceae</taxon>
        <taxon>Chaetomidium</taxon>
    </lineage>
</organism>
<feature type="region of interest" description="Disordered" evidence="1">
    <location>
        <begin position="121"/>
        <end position="148"/>
    </location>
</feature>
<accession>A0AAN6VIE5</accession>
<dbReference type="GO" id="GO:0003723">
    <property type="term" value="F:RNA binding"/>
    <property type="evidence" value="ECO:0007669"/>
    <property type="project" value="InterPro"/>
</dbReference>
<evidence type="ECO:0000313" key="3">
    <source>
        <dbReference type="Proteomes" id="UP001302745"/>
    </source>
</evidence>
<dbReference type="AlphaFoldDB" id="A0AAN6VIE5"/>
<proteinExistence type="predicted"/>
<sequence length="167" mass="17770">MPVNCRSAGSCSGQAFQTCRCPLLKHGTCISTLKPSCYTNHQATQEAVDFFAKTLDELWYYYNFQGSVQSGTFYPANPVSSGSTCPSTGIKYLPKSGSAATTTISTSTAAAGTTLTTTTTSVASTTSRRAAVRHSTPPPCRRGPPRRPCTYTTSNTVSLKITWQATS</sequence>
<keyword evidence="3" id="KW-1185">Reference proteome</keyword>
<dbReference type="Proteomes" id="UP001302745">
    <property type="component" value="Unassembled WGS sequence"/>
</dbReference>
<comment type="caution">
    <text evidence="2">The sequence shown here is derived from an EMBL/GenBank/DDBJ whole genome shotgun (WGS) entry which is preliminary data.</text>
</comment>
<evidence type="ECO:0000313" key="2">
    <source>
        <dbReference type="EMBL" id="KAK4150721.1"/>
    </source>
</evidence>
<dbReference type="Gene3D" id="3.90.730.10">
    <property type="entry name" value="Ribonuclease T2-like"/>
    <property type="match status" value="2"/>
</dbReference>
<name>A0AAN6VIE5_9PEZI</name>
<dbReference type="InterPro" id="IPR036430">
    <property type="entry name" value="RNase_T2-like_sf"/>
</dbReference>
<gene>
    <name evidence="2" type="ORF">C8A00DRAFT_36662</name>
</gene>
<protein>
    <submittedName>
        <fullName evidence="2">Uncharacterized protein</fullName>
    </submittedName>
</protein>
<reference evidence="2" key="1">
    <citation type="journal article" date="2023" name="Mol. Phylogenet. Evol.">
        <title>Genome-scale phylogeny and comparative genomics of the fungal order Sordariales.</title>
        <authorList>
            <person name="Hensen N."/>
            <person name="Bonometti L."/>
            <person name="Westerberg I."/>
            <person name="Brannstrom I.O."/>
            <person name="Guillou S."/>
            <person name="Cros-Aarteil S."/>
            <person name="Calhoun S."/>
            <person name="Haridas S."/>
            <person name="Kuo A."/>
            <person name="Mondo S."/>
            <person name="Pangilinan J."/>
            <person name="Riley R."/>
            <person name="LaButti K."/>
            <person name="Andreopoulos B."/>
            <person name="Lipzen A."/>
            <person name="Chen C."/>
            <person name="Yan M."/>
            <person name="Daum C."/>
            <person name="Ng V."/>
            <person name="Clum A."/>
            <person name="Steindorff A."/>
            <person name="Ohm R.A."/>
            <person name="Martin F."/>
            <person name="Silar P."/>
            <person name="Natvig D.O."/>
            <person name="Lalanne C."/>
            <person name="Gautier V."/>
            <person name="Ament-Velasquez S.L."/>
            <person name="Kruys A."/>
            <person name="Hutchinson M.I."/>
            <person name="Powell A.J."/>
            <person name="Barry K."/>
            <person name="Miller A.N."/>
            <person name="Grigoriev I.V."/>
            <person name="Debuchy R."/>
            <person name="Gladieux P."/>
            <person name="Hiltunen Thoren M."/>
            <person name="Johannesson H."/>
        </authorList>
    </citation>
    <scope>NUCLEOTIDE SEQUENCE</scope>
    <source>
        <strain evidence="2">CBS 538.74</strain>
    </source>
</reference>
<reference evidence="2" key="2">
    <citation type="submission" date="2023-05" db="EMBL/GenBank/DDBJ databases">
        <authorList>
            <consortium name="Lawrence Berkeley National Laboratory"/>
            <person name="Steindorff A."/>
            <person name="Hensen N."/>
            <person name="Bonometti L."/>
            <person name="Westerberg I."/>
            <person name="Brannstrom I.O."/>
            <person name="Guillou S."/>
            <person name="Cros-Aarteil S."/>
            <person name="Calhoun S."/>
            <person name="Haridas S."/>
            <person name="Kuo A."/>
            <person name="Mondo S."/>
            <person name="Pangilinan J."/>
            <person name="Riley R."/>
            <person name="Labutti K."/>
            <person name="Andreopoulos B."/>
            <person name="Lipzen A."/>
            <person name="Chen C."/>
            <person name="Yanf M."/>
            <person name="Daum C."/>
            <person name="Ng V."/>
            <person name="Clum A."/>
            <person name="Ohm R."/>
            <person name="Martin F."/>
            <person name="Silar P."/>
            <person name="Natvig D."/>
            <person name="Lalanne C."/>
            <person name="Gautier V."/>
            <person name="Ament-Velasquez S.L."/>
            <person name="Kruys A."/>
            <person name="Hutchinson M.I."/>
            <person name="Powell A.J."/>
            <person name="Barry K."/>
            <person name="Miller A.N."/>
            <person name="Grigoriev I.V."/>
            <person name="Debuchy R."/>
            <person name="Gladieux P."/>
            <person name="Thoren M.H."/>
            <person name="Johannesson H."/>
        </authorList>
    </citation>
    <scope>NUCLEOTIDE SEQUENCE</scope>
    <source>
        <strain evidence="2">CBS 538.74</strain>
    </source>
</reference>
<dbReference type="EMBL" id="MU857054">
    <property type="protein sequence ID" value="KAK4150721.1"/>
    <property type="molecule type" value="Genomic_DNA"/>
</dbReference>